<name>A0A9X1X927_9BACL</name>
<dbReference type="Proteomes" id="UP001139011">
    <property type="component" value="Unassembled WGS sequence"/>
</dbReference>
<comment type="caution">
    <text evidence="2">The sequence shown here is derived from an EMBL/GenBank/DDBJ whole genome shotgun (WGS) entry which is preliminary data.</text>
</comment>
<evidence type="ECO:0000259" key="1">
    <source>
        <dbReference type="PROSITE" id="PS51186"/>
    </source>
</evidence>
<dbReference type="GO" id="GO:0016747">
    <property type="term" value="F:acyltransferase activity, transferring groups other than amino-acyl groups"/>
    <property type="evidence" value="ECO:0007669"/>
    <property type="project" value="InterPro"/>
</dbReference>
<dbReference type="InterPro" id="IPR000182">
    <property type="entry name" value="GNAT_dom"/>
</dbReference>
<proteinExistence type="predicted"/>
<accession>A0A9X1X927</accession>
<evidence type="ECO:0000313" key="3">
    <source>
        <dbReference type="Proteomes" id="UP001139011"/>
    </source>
</evidence>
<dbReference type="Pfam" id="PF13302">
    <property type="entry name" value="Acetyltransf_3"/>
    <property type="match status" value="1"/>
</dbReference>
<feature type="domain" description="N-acetyltransferase" evidence="1">
    <location>
        <begin position="14"/>
        <end position="185"/>
    </location>
</feature>
<dbReference type="AlphaFoldDB" id="A0A9X1X927"/>
<dbReference type="PANTHER" id="PTHR43792">
    <property type="entry name" value="GNAT FAMILY, PUTATIVE (AFU_ORTHOLOGUE AFUA_3G00765)-RELATED-RELATED"/>
    <property type="match status" value="1"/>
</dbReference>
<keyword evidence="3" id="KW-1185">Reference proteome</keyword>
<organism evidence="2 3">
    <name type="scientific">Fictibacillus marinisediminis</name>
    <dbReference type="NCBI Taxonomy" id="2878389"/>
    <lineage>
        <taxon>Bacteria</taxon>
        <taxon>Bacillati</taxon>
        <taxon>Bacillota</taxon>
        <taxon>Bacilli</taxon>
        <taxon>Bacillales</taxon>
        <taxon>Fictibacillaceae</taxon>
        <taxon>Fictibacillus</taxon>
    </lineage>
</organism>
<protein>
    <submittedName>
        <fullName evidence="2">GNAT family N-acetyltransferase</fullName>
    </submittedName>
</protein>
<gene>
    <name evidence="2" type="ORF">LCY76_07565</name>
</gene>
<dbReference type="RefSeq" id="WP_248252124.1">
    <property type="nucleotide sequence ID" value="NZ_JAIWJX010000002.1"/>
</dbReference>
<dbReference type="EMBL" id="JAIWJX010000002">
    <property type="protein sequence ID" value="MCK6256447.1"/>
    <property type="molecule type" value="Genomic_DNA"/>
</dbReference>
<dbReference type="SUPFAM" id="SSF55729">
    <property type="entry name" value="Acyl-CoA N-acyltransferases (Nat)"/>
    <property type="match status" value="1"/>
</dbReference>
<sequence>MVRVIKLEEITERLVIRPYTTNDYRNWYNQYSHCYPARNRFDEGKIDLSDYTEAWFDEMVNKHQQLIDKDVAYILGVFRKDDGAHVGVIDLSTLMRNEFQWGRIGYTILNTYWEHGYGKEAVKAVLDMAFTQLGYHRIEAHINMDNTASIKLAESVGMEFECVRRDFIFEFGEWTDHLVYFRNAKQRRTLA</sequence>
<dbReference type="InterPro" id="IPR051531">
    <property type="entry name" value="N-acetyltransferase"/>
</dbReference>
<evidence type="ECO:0000313" key="2">
    <source>
        <dbReference type="EMBL" id="MCK6256447.1"/>
    </source>
</evidence>
<reference evidence="2" key="1">
    <citation type="submission" date="2021-09" db="EMBL/GenBank/DDBJ databases">
        <title>Genome analysis of Fictibacillus sp. KIGAM418 isolated from marine sediment.</title>
        <authorList>
            <person name="Seo M.-J."/>
            <person name="Cho E.-S."/>
            <person name="Hwang C.Y."/>
        </authorList>
    </citation>
    <scope>NUCLEOTIDE SEQUENCE</scope>
    <source>
        <strain evidence="2">KIGAM418</strain>
    </source>
</reference>
<dbReference type="InterPro" id="IPR016181">
    <property type="entry name" value="Acyl_CoA_acyltransferase"/>
</dbReference>
<dbReference type="Gene3D" id="3.40.630.30">
    <property type="match status" value="1"/>
</dbReference>
<dbReference type="PROSITE" id="PS51186">
    <property type="entry name" value="GNAT"/>
    <property type="match status" value="1"/>
</dbReference>